<dbReference type="OrthoDB" id="5604621at2"/>
<dbReference type="STRING" id="573570.F7310_05755"/>
<dbReference type="RefSeq" id="WP_072712442.1">
    <property type="nucleotide sequence ID" value="NZ_CP016796.1"/>
</dbReference>
<dbReference type="Proteomes" id="UP000184222">
    <property type="component" value="Chromosome"/>
</dbReference>
<organism evidence="1 2">
    <name type="scientific">Francisella uliginis</name>
    <dbReference type="NCBI Taxonomy" id="573570"/>
    <lineage>
        <taxon>Bacteria</taxon>
        <taxon>Pseudomonadati</taxon>
        <taxon>Pseudomonadota</taxon>
        <taxon>Gammaproteobacteria</taxon>
        <taxon>Thiotrichales</taxon>
        <taxon>Francisellaceae</taxon>
        <taxon>Francisella</taxon>
    </lineage>
</organism>
<keyword evidence="2" id="KW-1185">Reference proteome</keyword>
<evidence type="ECO:0008006" key="3">
    <source>
        <dbReference type="Google" id="ProtNLM"/>
    </source>
</evidence>
<accession>A0A1L4BSR8</accession>
<evidence type="ECO:0000313" key="1">
    <source>
        <dbReference type="EMBL" id="API86890.1"/>
    </source>
</evidence>
<dbReference type="EMBL" id="CP016796">
    <property type="protein sequence ID" value="API86890.1"/>
    <property type="molecule type" value="Genomic_DNA"/>
</dbReference>
<evidence type="ECO:0000313" key="2">
    <source>
        <dbReference type="Proteomes" id="UP000184222"/>
    </source>
</evidence>
<name>A0A1L4BSR8_9GAMM</name>
<protein>
    <recommendedName>
        <fullName evidence="3">Chloroquine resistance protein</fullName>
    </recommendedName>
</protein>
<gene>
    <name evidence="1" type="ORF">F7310_05755</name>
</gene>
<dbReference type="KEGG" id="frx:F7310_05755"/>
<reference evidence="1 2" key="1">
    <citation type="journal article" date="2016" name="Appl. Environ. Microbiol.">
        <title>Whole genome relationships among Francisella bacteria of diverse origin define new species and provide specific regions for detection.</title>
        <authorList>
            <person name="Challacombe J.F."/>
            <person name="Petersen J.M."/>
            <person name="Gallegos-Graves V."/>
            <person name="Hodge D."/>
            <person name="Pillai S."/>
            <person name="Kuske C.R."/>
        </authorList>
    </citation>
    <scope>NUCLEOTIDE SEQUENCE [LARGE SCALE GENOMIC DNA]</scope>
    <source>
        <strain evidence="2">TX07-7310</strain>
    </source>
</reference>
<dbReference type="AlphaFoldDB" id="A0A1L4BSR8"/>
<sequence length="147" mass="17284">MSFENQLSDIFDLDIWELKPQYKSSNQLQTDNENSNVNLEEITVDLKQNSLISRELVYTNNIDSNKIINIFIENDLNTNFLNNIVDNLFFNSKVSIFRIQSTDFQTDLNEINLFEKDFILEGSNLLSTQNKKHILAKLYEYADFKSR</sequence>
<proteinExistence type="predicted"/>